<dbReference type="Proteomes" id="UP000669179">
    <property type="component" value="Unassembled WGS sequence"/>
</dbReference>
<comment type="caution">
    <text evidence="1">The sequence shown here is derived from an EMBL/GenBank/DDBJ whole genome shotgun (WGS) entry which is preliminary data.</text>
</comment>
<accession>A0A939PED1</accession>
<evidence type="ECO:0000313" key="1">
    <source>
        <dbReference type="EMBL" id="MBO2448578.1"/>
    </source>
</evidence>
<name>A0A939PED1_9ACTN</name>
<dbReference type="EMBL" id="JAGEOJ010000006">
    <property type="protein sequence ID" value="MBO2448578.1"/>
    <property type="molecule type" value="Genomic_DNA"/>
</dbReference>
<gene>
    <name evidence="1" type="ORF">J4573_15855</name>
</gene>
<evidence type="ECO:0000313" key="2">
    <source>
        <dbReference type="Proteomes" id="UP000669179"/>
    </source>
</evidence>
<organism evidence="1 2">
    <name type="scientific">Actinomadura barringtoniae</name>
    <dbReference type="NCBI Taxonomy" id="1427535"/>
    <lineage>
        <taxon>Bacteria</taxon>
        <taxon>Bacillati</taxon>
        <taxon>Actinomycetota</taxon>
        <taxon>Actinomycetes</taxon>
        <taxon>Streptosporangiales</taxon>
        <taxon>Thermomonosporaceae</taxon>
        <taxon>Actinomadura</taxon>
    </lineage>
</organism>
<protein>
    <submittedName>
        <fullName evidence="1">Uncharacterized protein</fullName>
    </submittedName>
</protein>
<reference evidence="1" key="1">
    <citation type="submission" date="2021-03" db="EMBL/GenBank/DDBJ databases">
        <authorList>
            <person name="Kanchanasin P."/>
            <person name="Saeng-In P."/>
            <person name="Phongsopitanun W."/>
            <person name="Yuki M."/>
            <person name="Kudo T."/>
            <person name="Ohkuma M."/>
            <person name="Tanasupawat S."/>
        </authorList>
    </citation>
    <scope>NUCLEOTIDE SEQUENCE</scope>
    <source>
        <strain evidence="1">GKU 128</strain>
    </source>
</reference>
<proteinExistence type="predicted"/>
<dbReference type="Gene3D" id="3.40.630.30">
    <property type="match status" value="1"/>
</dbReference>
<sequence length="181" mass="19778">MEPQDIEPFVSYWHDGGADLAFLGIDLDKLGAREDTRKRFLDLCRRGEPKDRAVGFTFHLNDSVIGYTNINIQGRPKGYLHVHLTDPAARRRGVVSAILLQSLPVLADHVLTEYPIDGLVLETRTRNVGINRVVRSVGLRPASTGHLEDPDGLAGPGEFNVYDLDAATIRALVAQPVGGSS</sequence>
<dbReference type="SUPFAM" id="SSF55729">
    <property type="entry name" value="Acyl-CoA N-acyltransferases (Nat)"/>
    <property type="match status" value="1"/>
</dbReference>
<dbReference type="RefSeq" id="WP_208256247.1">
    <property type="nucleotide sequence ID" value="NZ_JAGEOJ010000006.1"/>
</dbReference>
<dbReference type="AlphaFoldDB" id="A0A939PED1"/>
<dbReference type="InterPro" id="IPR016181">
    <property type="entry name" value="Acyl_CoA_acyltransferase"/>
</dbReference>
<keyword evidence="2" id="KW-1185">Reference proteome</keyword>